<dbReference type="AlphaFoldDB" id="A0A9X3UKG2"/>
<feature type="domain" description="DUF2147" evidence="2">
    <location>
        <begin position="24"/>
        <end position="127"/>
    </location>
</feature>
<feature type="signal peptide" evidence="1">
    <location>
        <begin position="1"/>
        <end position="19"/>
    </location>
</feature>
<dbReference type="RefSeq" id="WP_267990005.1">
    <property type="nucleotide sequence ID" value="NZ_JAPJZI010000001.1"/>
</dbReference>
<dbReference type="PANTHER" id="PTHR36919">
    <property type="entry name" value="BLR1215 PROTEIN"/>
    <property type="match status" value="1"/>
</dbReference>
<gene>
    <name evidence="3" type="ORF">OQ273_08435</name>
</gene>
<proteinExistence type="predicted"/>
<organism evidence="3 4">
    <name type="scientific">Hoeflea prorocentri</name>
    <dbReference type="NCBI Taxonomy" id="1922333"/>
    <lineage>
        <taxon>Bacteria</taxon>
        <taxon>Pseudomonadati</taxon>
        <taxon>Pseudomonadota</taxon>
        <taxon>Alphaproteobacteria</taxon>
        <taxon>Hyphomicrobiales</taxon>
        <taxon>Rhizobiaceae</taxon>
        <taxon>Hoeflea</taxon>
    </lineage>
</organism>
<accession>A0A9X3UKG2</accession>
<dbReference type="Pfam" id="PF09917">
    <property type="entry name" value="DUF2147"/>
    <property type="match status" value="1"/>
</dbReference>
<comment type="caution">
    <text evidence="3">The sequence shown here is derived from an EMBL/GenBank/DDBJ whole genome shotgun (WGS) entry which is preliminary data.</text>
</comment>
<dbReference type="InterPro" id="IPR019223">
    <property type="entry name" value="DUF2147"/>
</dbReference>
<dbReference type="Proteomes" id="UP001151234">
    <property type="component" value="Unassembled WGS sequence"/>
</dbReference>
<evidence type="ECO:0000313" key="4">
    <source>
        <dbReference type="Proteomes" id="UP001151234"/>
    </source>
</evidence>
<name>A0A9X3UKG2_9HYPH</name>
<sequence length="129" mass="13947">MKRFVSTVLILVFASAASAADINGVWQTQPAKDGNYLQVTIEPCAANLCGIISGAFTSDHKSVSGYKDIGKQMIWDMKPNGPGKWDGGKIWSPENDVTADGKLELDGEKLEVSGCKGPICRSQDWTRVK</sequence>
<dbReference type="PANTHER" id="PTHR36919:SF2">
    <property type="entry name" value="BLL6627 PROTEIN"/>
    <property type="match status" value="1"/>
</dbReference>
<evidence type="ECO:0000256" key="1">
    <source>
        <dbReference type="SAM" id="SignalP"/>
    </source>
</evidence>
<keyword evidence="4" id="KW-1185">Reference proteome</keyword>
<feature type="chain" id="PRO_5040986358" evidence="1">
    <location>
        <begin position="20"/>
        <end position="129"/>
    </location>
</feature>
<evidence type="ECO:0000313" key="3">
    <source>
        <dbReference type="EMBL" id="MDA5398594.1"/>
    </source>
</evidence>
<dbReference type="EMBL" id="JAPJZI010000001">
    <property type="protein sequence ID" value="MDA5398594.1"/>
    <property type="molecule type" value="Genomic_DNA"/>
</dbReference>
<protein>
    <submittedName>
        <fullName evidence="3">DUF2147 domain-containing protein</fullName>
    </submittedName>
</protein>
<evidence type="ECO:0000259" key="2">
    <source>
        <dbReference type="Pfam" id="PF09917"/>
    </source>
</evidence>
<reference evidence="3" key="1">
    <citation type="submission" date="2022-11" db="EMBL/GenBank/DDBJ databases">
        <title>Draft genome sequence of Hoeflea poritis E7-10 and Hoeflea prorocentri PM5-8, separated from scleractinian coral Porites lutea and marine dinoflagellate.</title>
        <authorList>
            <person name="Zhang G."/>
            <person name="Wei Q."/>
            <person name="Cai L."/>
        </authorList>
    </citation>
    <scope>NUCLEOTIDE SEQUENCE</scope>
    <source>
        <strain evidence="3">PM5-8</strain>
    </source>
</reference>
<dbReference type="Gene3D" id="2.40.128.520">
    <property type="match status" value="1"/>
</dbReference>
<keyword evidence="1" id="KW-0732">Signal</keyword>